<dbReference type="EMBL" id="QAOQ01000007">
    <property type="protein sequence ID" value="PTQ94039.1"/>
    <property type="molecule type" value="Genomic_DNA"/>
</dbReference>
<dbReference type="SUPFAM" id="SSF49464">
    <property type="entry name" value="Carboxypeptidase regulatory domain-like"/>
    <property type="match status" value="1"/>
</dbReference>
<feature type="chain" id="PRO_5015574786" description="Carboxypeptidase regulatory-like domain-containing protein" evidence="1">
    <location>
        <begin position="22"/>
        <end position="912"/>
    </location>
</feature>
<dbReference type="AlphaFoldDB" id="A0A2T5J6B4"/>
<reference evidence="2 3" key="1">
    <citation type="submission" date="2018-04" db="EMBL/GenBank/DDBJ databases">
        <title>Genomic Encyclopedia of Archaeal and Bacterial Type Strains, Phase II (KMG-II): from individual species to whole genera.</title>
        <authorList>
            <person name="Goeker M."/>
        </authorList>
    </citation>
    <scope>NUCLEOTIDE SEQUENCE [LARGE SCALE GENOMIC DNA]</scope>
    <source>
        <strain evidence="2 3">DSM 26809</strain>
    </source>
</reference>
<comment type="caution">
    <text evidence="2">The sequence shown here is derived from an EMBL/GenBank/DDBJ whole genome shotgun (WGS) entry which is preliminary data.</text>
</comment>
<dbReference type="OrthoDB" id="609485at2"/>
<proteinExistence type="predicted"/>
<dbReference type="Gene3D" id="2.60.40.10">
    <property type="entry name" value="Immunoglobulins"/>
    <property type="match status" value="1"/>
</dbReference>
<organism evidence="2 3">
    <name type="scientific">Mucilaginibacter yixingensis</name>
    <dbReference type="NCBI Taxonomy" id="1295612"/>
    <lineage>
        <taxon>Bacteria</taxon>
        <taxon>Pseudomonadati</taxon>
        <taxon>Bacteroidota</taxon>
        <taxon>Sphingobacteriia</taxon>
        <taxon>Sphingobacteriales</taxon>
        <taxon>Sphingobacteriaceae</taxon>
        <taxon>Mucilaginibacter</taxon>
    </lineage>
</organism>
<evidence type="ECO:0008006" key="4">
    <source>
        <dbReference type="Google" id="ProtNLM"/>
    </source>
</evidence>
<dbReference type="InterPro" id="IPR013783">
    <property type="entry name" value="Ig-like_fold"/>
</dbReference>
<dbReference type="InterPro" id="IPR008969">
    <property type="entry name" value="CarboxyPept-like_regulatory"/>
</dbReference>
<sequence length="912" mass="100995">MNFKRFLPLCLFLLVGASAFAQFTPLVPRKDSVSLNDLLAKSVKYTNDYPVEKVYVHFDKPYYAAGDTVWLKSYVTVDQHAPSTMSKVVYIDMYNEQDSLVASQKLPLVDGMAAGNFLLSPQLKQGNYRLRGYTQWMLNFDPAYLFNKVITIGNQINKEVSVNVNFTGGTTAQTPVTAKVQFTDAQGKPLADKRVNWHVETSHEDTGKGRVNTDANGYATITLPPASPLALGSSVLFTEIDLDAKKPVNTFFLKAASTGKDVQFFPEGGDLIAGIPSKVAVKAVRANGLGLDFKGTVVDNEGKEVTTFESQHLGMGLLLLQPEVGKTYKANISFADGTQGTYNIPRISQSGINLSAMNGDGENLNIKIAANDAYFKANQNKTYYIVAQCGGFIKYAAQTKLQSSVYQASIPKSKFGTGILQITLFGSNGIPISERLVFIQRNDLMTLNVTTDKPQYGRRQPVKLNISAKNGTAPADAGLSVAVIDEKKVPVDEDGETTILTSLLLTSDLRGYVEKPNYYFNKKDAKTVADLDVLMLTQGYRRFSYRDIVAGRMPKVTYMPESGITISGTLRNSTGLPIFKGNVRLFVPDKNFSAETITDAEGVFKFNNVVVNDTMKVTLNARNNVNANNLMIMVDGQKEAGPSRIVNMPDERMNIDSLLRPYLDNSKKEYETKHMLHEVVIKSTVQPQRPRHTEYPSLTGLAMEADHVINGDRFKGCNFFAECLATSALGVTYVDQKFYVTRSYNQGDKREMAIFLDGLQVDAPAMQTVNANDIESVEVFMNDGLSGINRRDNTNGVLVINKKKKPKGTKLTMDQIRELLPPPYIVSYVPRGYNMVREFYSPKYEVGKPSGVGIDLRSTIYWNPKVTTDKTTGNVTLQYYNADGNGTTYRVVVEGMDKQGNLGRSVYRYRVQ</sequence>
<evidence type="ECO:0000313" key="3">
    <source>
        <dbReference type="Proteomes" id="UP000244168"/>
    </source>
</evidence>
<gene>
    <name evidence="2" type="ORF">C8P68_107102</name>
</gene>
<keyword evidence="3" id="KW-1185">Reference proteome</keyword>
<keyword evidence="1" id="KW-0732">Signal</keyword>
<name>A0A2T5J6B4_9SPHI</name>
<dbReference type="RefSeq" id="WP_107830386.1">
    <property type="nucleotide sequence ID" value="NZ_CP160205.1"/>
</dbReference>
<dbReference type="SUPFAM" id="SSF49373">
    <property type="entry name" value="Invasin/intimin cell-adhesion fragments"/>
    <property type="match status" value="1"/>
</dbReference>
<accession>A0A2T5J6B4</accession>
<evidence type="ECO:0000313" key="2">
    <source>
        <dbReference type="EMBL" id="PTQ94039.1"/>
    </source>
</evidence>
<protein>
    <recommendedName>
        <fullName evidence="4">Carboxypeptidase regulatory-like domain-containing protein</fullName>
    </recommendedName>
</protein>
<dbReference type="Gene3D" id="2.60.40.1930">
    <property type="match status" value="1"/>
</dbReference>
<feature type="signal peptide" evidence="1">
    <location>
        <begin position="1"/>
        <end position="21"/>
    </location>
</feature>
<evidence type="ECO:0000256" key="1">
    <source>
        <dbReference type="SAM" id="SignalP"/>
    </source>
</evidence>
<dbReference type="Proteomes" id="UP000244168">
    <property type="component" value="Unassembled WGS sequence"/>
</dbReference>
<dbReference type="InterPro" id="IPR008964">
    <property type="entry name" value="Invasin/intimin_cell_adhesion"/>
</dbReference>